<dbReference type="EMBL" id="LABZ01000125">
    <property type="protein sequence ID" value="KMO38158.1"/>
    <property type="molecule type" value="Genomic_DNA"/>
</dbReference>
<feature type="compositionally biased region" description="Gly residues" evidence="1">
    <location>
        <begin position="35"/>
        <end position="48"/>
    </location>
</feature>
<feature type="region of interest" description="Disordered" evidence="1">
    <location>
        <begin position="30"/>
        <end position="50"/>
    </location>
</feature>
<dbReference type="Proteomes" id="UP000036449">
    <property type="component" value="Unassembled WGS sequence"/>
</dbReference>
<feature type="chain" id="PRO_5005282195" evidence="2">
    <location>
        <begin position="29"/>
        <end position="88"/>
    </location>
</feature>
<accession>A0A0J6SXU3</accession>
<evidence type="ECO:0000313" key="3">
    <source>
        <dbReference type="EMBL" id="KMO38158.1"/>
    </source>
</evidence>
<dbReference type="PATRIC" id="fig|1187852.3.peg.851"/>
<sequence>MPRTLLPLAFTAMAAATGLFGATTAAQADPPWARGGYGETRGGYGEVRGGPPAWAPAHGWRRKMERWGDDRPYRATRYREERRSYDRY</sequence>
<comment type="caution">
    <text evidence="3">The sequence shown here is derived from an EMBL/GenBank/DDBJ whole genome shotgun (WGS) entry which is preliminary data.</text>
</comment>
<proteinExistence type="predicted"/>
<reference evidence="3 4" key="1">
    <citation type="submission" date="2015-03" db="EMBL/GenBank/DDBJ databases">
        <title>Genome sequencing of Methylobacterium tarhaniae DSM 25844.</title>
        <authorList>
            <person name="Chaudhry V."/>
            <person name="Patil P.B."/>
        </authorList>
    </citation>
    <scope>NUCLEOTIDE SEQUENCE [LARGE SCALE GENOMIC DNA]</scope>
    <source>
        <strain evidence="3 4">DSM 25844</strain>
    </source>
</reference>
<dbReference type="RefSeq" id="WP_048452230.1">
    <property type="nucleotide sequence ID" value="NZ_LABZ01000125.1"/>
</dbReference>
<evidence type="ECO:0000256" key="1">
    <source>
        <dbReference type="SAM" id="MobiDB-lite"/>
    </source>
</evidence>
<name>A0A0J6SXU3_9HYPH</name>
<keyword evidence="2" id="KW-0732">Signal</keyword>
<gene>
    <name evidence="3" type="ORF">VQ03_17830</name>
</gene>
<dbReference type="AlphaFoldDB" id="A0A0J6SXU3"/>
<protein>
    <submittedName>
        <fullName evidence="3">Uncharacterized protein</fullName>
    </submittedName>
</protein>
<evidence type="ECO:0000256" key="2">
    <source>
        <dbReference type="SAM" id="SignalP"/>
    </source>
</evidence>
<keyword evidence="4" id="KW-1185">Reference proteome</keyword>
<feature type="signal peptide" evidence="2">
    <location>
        <begin position="1"/>
        <end position="28"/>
    </location>
</feature>
<organism evidence="3 4">
    <name type="scientific">Methylobacterium tarhaniae</name>
    <dbReference type="NCBI Taxonomy" id="1187852"/>
    <lineage>
        <taxon>Bacteria</taxon>
        <taxon>Pseudomonadati</taxon>
        <taxon>Pseudomonadota</taxon>
        <taxon>Alphaproteobacteria</taxon>
        <taxon>Hyphomicrobiales</taxon>
        <taxon>Methylobacteriaceae</taxon>
        <taxon>Methylobacterium</taxon>
    </lineage>
</organism>
<evidence type="ECO:0000313" key="4">
    <source>
        <dbReference type="Proteomes" id="UP000036449"/>
    </source>
</evidence>